<dbReference type="KEGG" id="ppd:Ppro_0241"/>
<dbReference type="EMBL" id="CP000482">
    <property type="protein sequence ID" value="ABK97876.1"/>
    <property type="molecule type" value="Genomic_DNA"/>
</dbReference>
<keyword evidence="1" id="KW-0472">Membrane</keyword>
<gene>
    <name evidence="2" type="ordered locus">Ppro_0241</name>
</gene>
<feature type="transmembrane region" description="Helical" evidence="1">
    <location>
        <begin position="35"/>
        <end position="52"/>
    </location>
</feature>
<keyword evidence="1" id="KW-1133">Transmembrane helix</keyword>
<feature type="transmembrane region" description="Helical" evidence="1">
    <location>
        <begin position="7"/>
        <end position="29"/>
    </location>
</feature>
<dbReference type="HOGENOM" id="CLU_2129853_0_0_7"/>
<proteinExistence type="predicted"/>
<evidence type="ECO:0000313" key="2">
    <source>
        <dbReference type="EMBL" id="ABK97876.1"/>
    </source>
</evidence>
<sequence>MMTRKIAAIVIAVAGTVLPCLLAGAMVGIVFRSNFWIWTLGLAAISFPWMLMNRVHTRFYRGALIGKSLSKNIKYAYTSTEYYPKTSLFSNSWWNWYWVFFRRHF</sequence>
<evidence type="ECO:0000256" key="1">
    <source>
        <dbReference type="SAM" id="Phobius"/>
    </source>
</evidence>
<protein>
    <submittedName>
        <fullName evidence="2">Uncharacterized protein</fullName>
    </submittedName>
</protein>
<organism evidence="2 3">
    <name type="scientific">Pelobacter propionicus (strain DSM 2379 / NBRC 103807 / OttBd1)</name>
    <dbReference type="NCBI Taxonomy" id="338966"/>
    <lineage>
        <taxon>Bacteria</taxon>
        <taxon>Pseudomonadati</taxon>
        <taxon>Thermodesulfobacteriota</taxon>
        <taxon>Desulfuromonadia</taxon>
        <taxon>Desulfuromonadales</taxon>
        <taxon>Desulfuromonadaceae</taxon>
        <taxon>Pelobacter</taxon>
    </lineage>
</organism>
<keyword evidence="1" id="KW-0812">Transmembrane</keyword>
<keyword evidence="3" id="KW-1185">Reference proteome</keyword>
<evidence type="ECO:0000313" key="3">
    <source>
        <dbReference type="Proteomes" id="UP000006732"/>
    </source>
</evidence>
<dbReference type="AlphaFoldDB" id="A1AKK6"/>
<accession>A1AKK6</accession>
<reference evidence="2 3" key="1">
    <citation type="submission" date="2006-10" db="EMBL/GenBank/DDBJ databases">
        <title>Complete sequence of chromosome of Pelobacter propionicus DSM 2379.</title>
        <authorList>
            <consortium name="US DOE Joint Genome Institute"/>
            <person name="Copeland A."/>
            <person name="Lucas S."/>
            <person name="Lapidus A."/>
            <person name="Barry K."/>
            <person name="Detter J.C."/>
            <person name="Glavina del Rio T."/>
            <person name="Hammon N."/>
            <person name="Israni S."/>
            <person name="Dalin E."/>
            <person name="Tice H."/>
            <person name="Pitluck S."/>
            <person name="Saunders E."/>
            <person name="Brettin T."/>
            <person name="Bruce D."/>
            <person name="Han C."/>
            <person name="Tapia R."/>
            <person name="Schmutz J."/>
            <person name="Larimer F."/>
            <person name="Land M."/>
            <person name="Hauser L."/>
            <person name="Kyrpides N."/>
            <person name="Kim E."/>
            <person name="Lovley D."/>
            <person name="Richardson P."/>
        </authorList>
    </citation>
    <scope>NUCLEOTIDE SEQUENCE [LARGE SCALE GENOMIC DNA]</scope>
    <source>
        <strain evidence="3">DSM 2379 / NBRC 103807 / OttBd1</strain>
    </source>
</reference>
<name>A1AKK6_PELPD</name>
<dbReference type="Proteomes" id="UP000006732">
    <property type="component" value="Chromosome"/>
</dbReference>